<dbReference type="GO" id="GO:0008270">
    <property type="term" value="F:zinc ion binding"/>
    <property type="evidence" value="ECO:0007669"/>
    <property type="project" value="InterPro"/>
</dbReference>
<evidence type="ECO:0000256" key="5">
    <source>
        <dbReference type="SAM" id="Coils"/>
    </source>
</evidence>
<evidence type="ECO:0000313" key="9">
    <source>
        <dbReference type="Proteomes" id="UP000176377"/>
    </source>
</evidence>
<dbReference type="Proteomes" id="UP000176377">
    <property type="component" value="Unassembled WGS sequence"/>
</dbReference>
<dbReference type="Pfam" id="PF00413">
    <property type="entry name" value="Peptidase_M10"/>
    <property type="match status" value="1"/>
</dbReference>
<evidence type="ECO:0000256" key="2">
    <source>
        <dbReference type="ARBA" id="ARBA00022723"/>
    </source>
</evidence>
<evidence type="ECO:0000259" key="7">
    <source>
        <dbReference type="Pfam" id="PF00413"/>
    </source>
</evidence>
<dbReference type="InterPro" id="IPR024079">
    <property type="entry name" value="MetalloPept_cat_dom_sf"/>
</dbReference>
<dbReference type="GO" id="GO:0004222">
    <property type="term" value="F:metalloendopeptidase activity"/>
    <property type="evidence" value="ECO:0007669"/>
    <property type="project" value="InterPro"/>
</dbReference>
<dbReference type="InterPro" id="IPR001818">
    <property type="entry name" value="Pept_M10_metallopeptidase"/>
</dbReference>
<name>A0A1F6D8S2_9BACT</name>
<evidence type="ECO:0000313" key="8">
    <source>
        <dbReference type="EMBL" id="OGG57717.1"/>
    </source>
</evidence>
<evidence type="ECO:0000256" key="4">
    <source>
        <dbReference type="ARBA" id="ARBA00022833"/>
    </source>
</evidence>
<gene>
    <name evidence="8" type="ORF">A2765_06515</name>
</gene>
<evidence type="ECO:0000256" key="3">
    <source>
        <dbReference type="ARBA" id="ARBA00022801"/>
    </source>
</evidence>
<keyword evidence="2" id="KW-0479">Metal-binding</keyword>
<evidence type="ECO:0000256" key="1">
    <source>
        <dbReference type="ARBA" id="ARBA00022670"/>
    </source>
</evidence>
<keyword evidence="4" id="KW-0862">Zinc</keyword>
<dbReference type="GO" id="GO:0006508">
    <property type="term" value="P:proteolysis"/>
    <property type="evidence" value="ECO:0007669"/>
    <property type="project" value="UniProtKB-KW"/>
</dbReference>
<dbReference type="GO" id="GO:0031012">
    <property type="term" value="C:extracellular matrix"/>
    <property type="evidence" value="ECO:0007669"/>
    <property type="project" value="InterPro"/>
</dbReference>
<keyword evidence="5" id="KW-0175">Coiled coil</keyword>
<organism evidence="8 9">
    <name type="scientific">Candidatus Kaiserbacteria bacterium RIFCSPHIGHO2_01_FULL_56_24</name>
    <dbReference type="NCBI Taxonomy" id="1798487"/>
    <lineage>
        <taxon>Bacteria</taxon>
        <taxon>Candidatus Kaiseribacteriota</taxon>
    </lineage>
</organism>
<evidence type="ECO:0000256" key="6">
    <source>
        <dbReference type="SAM" id="Phobius"/>
    </source>
</evidence>
<keyword evidence="6" id="KW-1133">Transmembrane helix</keyword>
<keyword evidence="1" id="KW-0645">Protease</keyword>
<protein>
    <recommendedName>
        <fullName evidence="7">Peptidase M10 metallopeptidase domain-containing protein</fullName>
    </recommendedName>
</protein>
<dbReference type="AlphaFoldDB" id="A0A1F6D8S2"/>
<dbReference type="Gene3D" id="3.40.390.10">
    <property type="entry name" value="Collagenase (Catalytic Domain)"/>
    <property type="match status" value="1"/>
</dbReference>
<dbReference type="EMBL" id="MFLA01000046">
    <property type="protein sequence ID" value="OGG57717.1"/>
    <property type="molecule type" value="Genomic_DNA"/>
</dbReference>
<keyword evidence="3" id="KW-0378">Hydrolase</keyword>
<proteinExistence type="predicted"/>
<comment type="caution">
    <text evidence="8">The sequence shown here is derived from an EMBL/GenBank/DDBJ whole genome shotgun (WGS) entry which is preliminary data.</text>
</comment>
<keyword evidence="6" id="KW-0472">Membrane</keyword>
<feature type="coiled-coil region" evidence="5">
    <location>
        <begin position="143"/>
        <end position="198"/>
    </location>
</feature>
<feature type="domain" description="Peptidase M10 metallopeptidase" evidence="7">
    <location>
        <begin position="150"/>
        <end position="309"/>
    </location>
</feature>
<dbReference type="SUPFAM" id="SSF55486">
    <property type="entry name" value="Metalloproteases ('zincins'), catalytic domain"/>
    <property type="match status" value="1"/>
</dbReference>
<reference evidence="8 9" key="1">
    <citation type="journal article" date="2016" name="Nat. Commun.">
        <title>Thousands of microbial genomes shed light on interconnected biogeochemical processes in an aquifer system.</title>
        <authorList>
            <person name="Anantharaman K."/>
            <person name="Brown C.T."/>
            <person name="Hug L.A."/>
            <person name="Sharon I."/>
            <person name="Castelle C.J."/>
            <person name="Probst A.J."/>
            <person name="Thomas B.C."/>
            <person name="Singh A."/>
            <person name="Wilkins M.J."/>
            <person name="Karaoz U."/>
            <person name="Brodie E.L."/>
            <person name="Williams K.H."/>
            <person name="Hubbard S.S."/>
            <person name="Banfield J.F."/>
        </authorList>
    </citation>
    <scope>NUCLEOTIDE SEQUENCE [LARGE SCALE GENOMIC DNA]</scope>
</reference>
<sequence>MRARRVVDIVILIVVLGGAGYFALTHQDLVMRITRQVEARFLPCRSPITYSLGTIDARFGISKTTLIADLKEAEAIWEKSSDKDLFEYKSDGGDVVVNFVYDYRQQASDRMAAEGLRIDKSRASFDALKAQYGSRAARIESAKASLDRAVAAYESRLQTYNAEVAKWNRQGGAPPAEYDRLEAEKAALGAEAQRIKSLESALSADIETLNAIGTSLNKLIVELNLNVERYNQAGAATGGEFEEGAYVSEAGSRRIDIYEYSNHTELVRVLAHELGHALGLGHVGDADAIMYKVNQSTKLSLAKDDSAELNAVCASGLF</sequence>
<feature type="transmembrane region" description="Helical" evidence="6">
    <location>
        <begin position="7"/>
        <end position="24"/>
    </location>
</feature>
<keyword evidence="6" id="KW-0812">Transmembrane</keyword>
<accession>A0A1F6D8S2</accession>